<comment type="caution">
    <text evidence="3">The sequence shown here is derived from an EMBL/GenBank/DDBJ whole genome shotgun (WGS) entry which is preliminary data.</text>
</comment>
<dbReference type="EMBL" id="JAIQCV010000005">
    <property type="protein sequence ID" value="KAH1098398.1"/>
    <property type="molecule type" value="Genomic_DNA"/>
</dbReference>
<accession>A0A9D3VX04</accession>
<feature type="region of interest" description="Disordered" evidence="1">
    <location>
        <begin position="86"/>
        <end position="106"/>
    </location>
</feature>
<feature type="domain" description="Transposase MuDR plant" evidence="2">
    <location>
        <begin position="151"/>
        <end position="216"/>
    </location>
</feature>
<feature type="region of interest" description="Disordered" evidence="1">
    <location>
        <begin position="25"/>
        <end position="74"/>
    </location>
</feature>
<reference evidence="3 4" key="1">
    <citation type="journal article" date="2021" name="Plant Biotechnol. J.">
        <title>Multi-omics assisted identification of the key and species-specific regulatory components of drought-tolerant mechanisms in Gossypium stocksii.</title>
        <authorList>
            <person name="Yu D."/>
            <person name="Ke L."/>
            <person name="Zhang D."/>
            <person name="Wu Y."/>
            <person name="Sun Y."/>
            <person name="Mei J."/>
            <person name="Sun J."/>
            <person name="Sun Y."/>
        </authorList>
    </citation>
    <scope>NUCLEOTIDE SEQUENCE [LARGE SCALE GENOMIC DNA]</scope>
    <source>
        <strain evidence="4">cv. E1</strain>
        <tissue evidence="3">Leaf</tissue>
    </source>
</reference>
<dbReference type="InterPro" id="IPR004332">
    <property type="entry name" value="Transposase_MuDR"/>
</dbReference>
<protein>
    <recommendedName>
        <fullName evidence="2">Transposase MuDR plant domain-containing protein</fullName>
    </recommendedName>
</protein>
<evidence type="ECO:0000256" key="1">
    <source>
        <dbReference type="SAM" id="MobiDB-lite"/>
    </source>
</evidence>
<sequence length="245" mass="27408">MHLGRSMFDTGNTYWGMTPTSSGWQSTSNWRRCQTSTKRDDVLPTTSTSEGTSYIVDDGRLDDESGVDPPQEPGPYNAKVALFSEPEPFPTMPENVEGSSDDEEEDSRFKAYSPLAHMHNVNLSQDDALEFPDLPYRRCDHTSSALNSGELEVGKESSNKDSFLGALKQHSIMNGVNYNVVKSKPDKFEANCTVQYGTCSWKIMASLRKRTGLWEIKKYKDTDSSSLASTTRHLLQANKGLAFYF</sequence>
<dbReference type="AlphaFoldDB" id="A0A9D3VX04"/>
<dbReference type="Pfam" id="PF03108">
    <property type="entry name" value="DBD_Tnp_Mut"/>
    <property type="match status" value="1"/>
</dbReference>
<organism evidence="3 4">
    <name type="scientific">Gossypium stocksii</name>
    <dbReference type="NCBI Taxonomy" id="47602"/>
    <lineage>
        <taxon>Eukaryota</taxon>
        <taxon>Viridiplantae</taxon>
        <taxon>Streptophyta</taxon>
        <taxon>Embryophyta</taxon>
        <taxon>Tracheophyta</taxon>
        <taxon>Spermatophyta</taxon>
        <taxon>Magnoliopsida</taxon>
        <taxon>eudicotyledons</taxon>
        <taxon>Gunneridae</taxon>
        <taxon>Pentapetalae</taxon>
        <taxon>rosids</taxon>
        <taxon>malvids</taxon>
        <taxon>Malvales</taxon>
        <taxon>Malvaceae</taxon>
        <taxon>Malvoideae</taxon>
        <taxon>Gossypium</taxon>
    </lineage>
</organism>
<evidence type="ECO:0000313" key="4">
    <source>
        <dbReference type="Proteomes" id="UP000828251"/>
    </source>
</evidence>
<dbReference type="OrthoDB" id="1660026at2759"/>
<evidence type="ECO:0000259" key="2">
    <source>
        <dbReference type="Pfam" id="PF03108"/>
    </source>
</evidence>
<proteinExistence type="predicted"/>
<gene>
    <name evidence="3" type="ORF">J1N35_015319</name>
</gene>
<keyword evidence="4" id="KW-1185">Reference proteome</keyword>
<evidence type="ECO:0000313" key="3">
    <source>
        <dbReference type="EMBL" id="KAH1098398.1"/>
    </source>
</evidence>
<dbReference type="Proteomes" id="UP000828251">
    <property type="component" value="Unassembled WGS sequence"/>
</dbReference>
<name>A0A9D3VX04_9ROSI</name>
<feature type="compositionally biased region" description="Polar residues" evidence="1">
    <location>
        <begin position="25"/>
        <end position="36"/>
    </location>
</feature>